<comment type="caution">
    <text evidence="1">The sequence shown here is derived from an EMBL/GenBank/DDBJ whole genome shotgun (WGS) entry which is preliminary data.</text>
</comment>
<sequence length="86" mass="9515">MRRLDRVERGVVALAALALLARLVGLGTRPFHWDEARVGYWALRSLETGVYEYRPVAGGPFLYVVGRRLFALGLTSDAAARFPVAL</sequence>
<dbReference type="EMBL" id="JBHUDH010000077">
    <property type="protein sequence ID" value="MFD1526235.1"/>
    <property type="molecule type" value="Genomic_DNA"/>
</dbReference>
<feature type="non-terminal residue" evidence="1">
    <location>
        <position position="86"/>
    </location>
</feature>
<reference evidence="1 2" key="1">
    <citation type="journal article" date="2019" name="Int. J. Syst. Evol. Microbiol.">
        <title>The Global Catalogue of Microorganisms (GCM) 10K type strain sequencing project: providing services to taxonomists for standard genome sequencing and annotation.</title>
        <authorList>
            <consortium name="The Broad Institute Genomics Platform"/>
            <consortium name="The Broad Institute Genome Sequencing Center for Infectious Disease"/>
            <person name="Wu L."/>
            <person name="Ma J."/>
        </authorList>
    </citation>
    <scope>NUCLEOTIDE SEQUENCE [LARGE SCALE GENOMIC DNA]</scope>
    <source>
        <strain evidence="1 2">CGMCC 1.12285</strain>
    </source>
</reference>
<dbReference type="InterPro" id="IPR019962">
    <property type="entry name" value="CHP03663"/>
</dbReference>
<proteinExistence type="predicted"/>
<dbReference type="PANTHER" id="PTHR41710">
    <property type="entry name" value="GLYCOSYL TRANSFERASE, FAMILY 39"/>
    <property type="match status" value="1"/>
</dbReference>
<evidence type="ECO:0000313" key="1">
    <source>
        <dbReference type="EMBL" id="MFD1526235.1"/>
    </source>
</evidence>
<name>A0ABD6B8G3_9EURY</name>
<accession>A0ABD6B8G3</accession>
<organism evidence="1 2">
    <name type="scientific">Halolamina salina</name>
    <dbReference type="NCBI Taxonomy" id="1220023"/>
    <lineage>
        <taxon>Archaea</taxon>
        <taxon>Methanobacteriati</taxon>
        <taxon>Methanobacteriota</taxon>
        <taxon>Stenosarchaea group</taxon>
        <taxon>Halobacteria</taxon>
        <taxon>Halobacteriales</taxon>
        <taxon>Haloferacaceae</taxon>
    </lineage>
</organism>
<evidence type="ECO:0000313" key="2">
    <source>
        <dbReference type="Proteomes" id="UP001597111"/>
    </source>
</evidence>
<dbReference type="PANTHER" id="PTHR41710:SF2">
    <property type="entry name" value="GLYCOSYL TRANSFERASE FAMILY 39_83 DOMAIN-CONTAINING PROTEIN"/>
    <property type="match status" value="1"/>
</dbReference>
<dbReference type="AlphaFoldDB" id="A0ABD6B8G3"/>
<dbReference type="Proteomes" id="UP001597111">
    <property type="component" value="Unassembled WGS sequence"/>
</dbReference>
<gene>
    <name evidence="1" type="ORF">ACFR9S_07960</name>
</gene>
<keyword evidence="2" id="KW-1185">Reference proteome</keyword>
<protein>
    <submittedName>
        <fullName evidence="1">TIGR03663 family protein</fullName>
    </submittedName>
</protein>